<feature type="domain" description="VTT" evidence="3">
    <location>
        <begin position="187"/>
        <end position="275"/>
    </location>
</feature>
<organism evidence="4 5">
    <name type="scientific">Paralvinella palmiformis</name>
    <dbReference type="NCBI Taxonomy" id="53620"/>
    <lineage>
        <taxon>Eukaryota</taxon>
        <taxon>Metazoa</taxon>
        <taxon>Spiralia</taxon>
        <taxon>Lophotrochozoa</taxon>
        <taxon>Annelida</taxon>
        <taxon>Polychaeta</taxon>
        <taxon>Sedentaria</taxon>
        <taxon>Canalipalpata</taxon>
        <taxon>Terebellida</taxon>
        <taxon>Terebelliformia</taxon>
        <taxon>Alvinellidae</taxon>
        <taxon>Paralvinella</taxon>
    </lineage>
</organism>
<comment type="caution">
    <text evidence="4">The sequence shown here is derived from an EMBL/GenBank/DDBJ whole genome shotgun (WGS) entry which is preliminary data.</text>
</comment>
<dbReference type="AlphaFoldDB" id="A0AAD9JZ91"/>
<dbReference type="Proteomes" id="UP001208570">
    <property type="component" value="Unassembled WGS sequence"/>
</dbReference>
<keyword evidence="2" id="KW-0812">Transmembrane</keyword>
<feature type="region of interest" description="Disordered" evidence="1">
    <location>
        <begin position="448"/>
        <end position="472"/>
    </location>
</feature>
<evidence type="ECO:0000313" key="4">
    <source>
        <dbReference type="EMBL" id="KAK2161646.1"/>
    </source>
</evidence>
<dbReference type="PANTHER" id="PTHR46593:SF1">
    <property type="entry name" value="TRANSMEMBRANE PROTEIN 64"/>
    <property type="match status" value="1"/>
</dbReference>
<feature type="transmembrane region" description="Helical" evidence="2">
    <location>
        <begin position="196"/>
        <end position="218"/>
    </location>
</feature>
<dbReference type="Pfam" id="PF09335">
    <property type="entry name" value="VTT_dom"/>
    <property type="match status" value="1"/>
</dbReference>
<sequence>MYSYRPEYEPFFLVNTHRVDRRLWVASTDGGHWHSRRSSSVMDHLRRFVNENFFFRIDGVDSDDDLEKLVIDGGGGLHSADEKQKGEAENYAYSGTPTLAEECSGGVGQDLGKMQIVETNQEPTQLSCLSISVYSAVVIAMVCIFLFIGRDYVKFILFSLQEADFWISLLVFALLFTIVAFPMTWGYILLNIAAGYLYGLLLGLVIVISCALIGLFIAHCVIRRFLRNFVLAKFTNKSFVAIMNVVDHSSIGFKVVVWARLTPIPFGLQNALFAYAQQYCRSSDVTSIMDKQSIHSPNPILLLLNRTPRSLLTPIADITGFRPELLVCSISTPQFLLASALGMLPTQGMHAYIGSTLRSMEEVINNSSGSTMAYVIFGTQLVIAIGLLGFVIRRARIEFNKMVQNAQSSGGGGAASNASHKADIVSSTQGMDKVVTLTLAHSRSASVPGALLVPQQPGDRPRTGSFSPKSQT</sequence>
<dbReference type="InterPro" id="IPR032816">
    <property type="entry name" value="VTT_dom"/>
</dbReference>
<feature type="transmembrane region" description="Helical" evidence="2">
    <location>
        <begin position="165"/>
        <end position="190"/>
    </location>
</feature>
<dbReference type="PANTHER" id="PTHR46593">
    <property type="entry name" value="TRANSMEMBRANE PROTEIN 64"/>
    <property type="match status" value="1"/>
</dbReference>
<dbReference type="GO" id="GO:0051480">
    <property type="term" value="P:regulation of cytosolic calcium ion concentration"/>
    <property type="evidence" value="ECO:0007669"/>
    <property type="project" value="TreeGrafter"/>
</dbReference>
<accession>A0AAD9JZ91</accession>
<evidence type="ECO:0000259" key="3">
    <source>
        <dbReference type="Pfam" id="PF09335"/>
    </source>
</evidence>
<evidence type="ECO:0000313" key="5">
    <source>
        <dbReference type="Proteomes" id="UP001208570"/>
    </source>
</evidence>
<evidence type="ECO:0000256" key="2">
    <source>
        <dbReference type="SAM" id="Phobius"/>
    </source>
</evidence>
<reference evidence="4" key="1">
    <citation type="journal article" date="2023" name="Mol. Biol. Evol.">
        <title>Third-Generation Sequencing Reveals the Adaptive Role of the Epigenome in Three Deep-Sea Polychaetes.</title>
        <authorList>
            <person name="Perez M."/>
            <person name="Aroh O."/>
            <person name="Sun Y."/>
            <person name="Lan Y."/>
            <person name="Juniper S.K."/>
            <person name="Young C.R."/>
            <person name="Angers B."/>
            <person name="Qian P.Y."/>
        </authorList>
    </citation>
    <scope>NUCLEOTIDE SEQUENCE</scope>
    <source>
        <strain evidence="4">P08H-3</strain>
    </source>
</reference>
<name>A0AAD9JZ91_9ANNE</name>
<feature type="transmembrane region" description="Helical" evidence="2">
    <location>
        <begin position="373"/>
        <end position="392"/>
    </location>
</feature>
<dbReference type="InterPro" id="IPR053069">
    <property type="entry name" value="TVP38/TMEM64"/>
</dbReference>
<gene>
    <name evidence="4" type="ORF">LSH36_112g01027</name>
</gene>
<keyword evidence="2" id="KW-1133">Transmembrane helix</keyword>
<evidence type="ECO:0000256" key="1">
    <source>
        <dbReference type="SAM" id="MobiDB-lite"/>
    </source>
</evidence>
<dbReference type="EMBL" id="JAODUP010000112">
    <property type="protein sequence ID" value="KAK2161646.1"/>
    <property type="molecule type" value="Genomic_DNA"/>
</dbReference>
<proteinExistence type="predicted"/>
<keyword evidence="5" id="KW-1185">Reference proteome</keyword>
<dbReference type="GO" id="GO:0005783">
    <property type="term" value="C:endoplasmic reticulum"/>
    <property type="evidence" value="ECO:0007669"/>
    <property type="project" value="TreeGrafter"/>
</dbReference>
<protein>
    <recommendedName>
        <fullName evidence="3">VTT domain-containing protein</fullName>
    </recommendedName>
</protein>
<keyword evidence="2" id="KW-0472">Membrane</keyword>
<feature type="transmembrane region" description="Helical" evidence="2">
    <location>
        <begin position="131"/>
        <end position="153"/>
    </location>
</feature>